<dbReference type="PROSITE" id="PS00178">
    <property type="entry name" value="AA_TRNA_LIGASE_I"/>
    <property type="match status" value="1"/>
</dbReference>
<accession>A0ABV3PDA7</accession>
<evidence type="ECO:0000256" key="2">
    <source>
        <dbReference type="ARBA" id="ARBA00013161"/>
    </source>
</evidence>
<keyword evidence="11" id="KW-1185">Reference proteome</keyword>
<keyword evidence="3 9" id="KW-0436">Ligase</keyword>
<gene>
    <name evidence="10" type="primary">trpS</name>
    <name evidence="10" type="ORF">AB1207_23050</name>
</gene>
<dbReference type="NCBIfam" id="TIGR00233">
    <property type="entry name" value="trpS"/>
    <property type="match status" value="1"/>
</dbReference>
<dbReference type="InterPro" id="IPR050203">
    <property type="entry name" value="Trp-tRNA_synthetase"/>
</dbReference>
<evidence type="ECO:0000256" key="5">
    <source>
        <dbReference type="ARBA" id="ARBA00022840"/>
    </source>
</evidence>
<evidence type="ECO:0000256" key="4">
    <source>
        <dbReference type="ARBA" id="ARBA00022741"/>
    </source>
</evidence>
<protein>
    <recommendedName>
        <fullName evidence="2 8">Tryptophan--tRNA ligase</fullName>
        <ecNumber evidence="2 8">6.1.1.2</ecNumber>
    </recommendedName>
</protein>
<evidence type="ECO:0000256" key="6">
    <source>
        <dbReference type="ARBA" id="ARBA00022917"/>
    </source>
</evidence>
<keyword evidence="6 9" id="KW-0648">Protein biosynthesis</keyword>
<keyword evidence="5 9" id="KW-0067">ATP-binding</keyword>
<dbReference type="InterPro" id="IPR002306">
    <property type="entry name" value="Trp-tRNA-ligase"/>
</dbReference>
<evidence type="ECO:0000313" key="10">
    <source>
        <dbReference type="EMBL" id="MEW9267629.1"/>
    </source>
</evidence>
<keyword evidence="7 9" id="KW-0030">Aminoacyl-tRNA synthetase</keyword>
<dbReference type="GO" id="GO:0004830">
    <property type="term" value="F:tryptophan-tRNA ligase activity"/>
    <property type="evidence" value="ECO:0007669"/>
    <property type="project" value="UniProtKB-EC"/>
</dbReference>
<evidence type="ECO:0000256" key="3">
    <source>
        <dbReference type="ARBA" id="ARBA00022598"/>
    </source>
</evidence>
<evidence type="ECO:0000313" key="11">
    <source>
        <dbReference type="Proteomes" id="UP001555826"/>
    </source>
</evidence>
<name>A0ABV3PDA7_9ACTN</name>
<evidence type="ECO:0000256" key="9">
    <source>
        <dbReference type="RuleBase" id="RU363036"/>
    </source>
</evidence>
<dbReference type="InterPro" id="IPR002305">
    <property type="entry name" value="aa-tRNA-synth_Ic"/>
</dbReference>
<dbReference type="RefSeq" id="WP_367641041.1">
    <property type="nucleotide sequence ID" value="NZ_JBFNQN010000020.1"/>
</dbReference>
<dbReference type="PANTHER" id="PTHR43766:SF1">
    <property type="entry name" value="TRYPTOPHAN--TRNA LIGASE, MITOCHONDRIAL"/>
    <property type="match status" value="1"/>
</dbReference>
<sequence>MSHPSTSLENALRRSAELHAQVHADPGRFRVVTGDRPTGPLHLGHLLGTLANRVALQRSGVEVFVVIADLQVSTDRDDPGDVRGNVREVLLDNLAAGLEQATRTEAGGAPVFVHSAVPALNELLLPFLALVTVAELQRNPTVRAEAAAARERGARRGVSGLLLTYPVHQAADVLSCGANLVPVGQDQLPHLEVARTVARRFNDRYGAGGPLLTEPEALLSAAPLLLGTDGRKMSKSGGNAIALRAGEDETARLVRSATTDGERRITYEPARRPEVANLLLTGALCSGTTPEALAEEVGDGGAARLKAVVTDAVNEHLRPLRRRRRELAGEEDHLRAVLAAGARRANAEAGRTLARVLAATGA</sequence>
<reference evidence="10 11" key="1">
    <citation type="submission" date="2024-07" db="EMBL/GenBank/DDBJ databases">
        <authorList>
            <person name="Thanompreechachai J."/>
            <person name="Duangmal K."/>
        </authorList>
    </citation>
    <scope>NUCLEOTIDE SEQUENCE [LARGE SCALE GENOMIC DNA]</scope>
    <source>
        <strain evidence="10 11">KCTC 19886</strain>
    </source>
</reference>
<dbReference type="Gene3D" id="3.40.50.620">
    <property type="entry name" value="HUPs"/>
    <property type="match status" value="1"/>
</dbReference>
<dbReference type="Gene3D" id="1.10.240.10">
    <property type="entry name" value="Tyrosyl-Transfer RNA Synthetase"/>
    <property type="match status" value="1"/>
</dbReference>
<dbReference type="PANTHER" id="PTHR43766">
    <property type="entry name" value="TRYPTOPHAN--TRNA LIGASE, MITOCHONDRIAL"/>
    <property type="match status" value="1"/>
</dbReference>
<keyword evidence="4 9" id="KW-0547">Nucleotide-binding</keyword>
<dbReference type="Proteomes" id="UP001555826">
    <property type="component" value="Unassembled WGS sequence"/>
</dbReference>
<dbReference type="SUPFAM" id="SSF52374">
    <property type="entry name" value="Nucleotidylyl transferase"/>
    <property type="match status" value="1"/>
</dbReference>
<dbReference type="EC" id="6.1.1.2" evidence="2 8"/>
<dbReference type="Pfam" id="PF00579">
    <property type="entry name" value="tRNA-synt_1b"/>
    <property type="match status" value="1"/>
</dbReference>
<evidence type="ECO:0000256" key="7">
    <source>
        <dbReference type="ARBA" id="ARBA00023146"/>
    </source>
</evidence>
<dbReference type="InterPro" id="IPR014729">
    <property type="entry name" value="Rossmann-like_a/b/a_fold"/>
</dbReference>
<evidence type="ECO:0000256" key="8">
    <source>
        <dbReference type="NCBIfam" id="TIGR00233"/>
    </source>
</evidence>
<dbReference type="PRINTS" id="PR01039">
    <property type="entry name" value="TRNASYNTHTRP"/>
</dbReference>
<dbReference type="EMBL" id="JBFNQN010000020">
    <property type="protein sequence ID" value="MEW9267629.1"/>
    <property type="molecule type" value="Genomic_DNA"/>
</dbReference>
<dbReference type="InterPro" id="IPR001412">
    <property type="entry name" value="aa-tRNA-synth_I_CS"/>
</dbReference>
<organism evidence="10 11">
    <name type="scientific">Kineococcus endophyticus</name>
    <dbReference type="NCBI Taxonomy" id="1181883"/>
    <lineage>
        <taxon>Bacteria</taxon>
        <taxon>Bacillati</taxon>
        <taxon>Actinomycetota</taxon>
        <taxon>Actinomycetes</taxon>
        <taxon>Kineosporiales</taxon>
        <taxon>Kineosporiaceae</taxon>
        <taxon>Kineococcus</taxon>
    </lineage>
</organism>
<evidence type="ECO:0000256" key="1">
    <source>
        <dbReference type="ARBA" id="ARBA00005594"/>
    </source>
</evidence>
<comment type="caution">
    <text evidence="10">The sequence shown here is derived from an EMBL/GenBank/DDBJ whole genome shotgun (WGS) entry which is preliminary data.</text>
</comment>
<comment type="similarity">
    <text evidence="1 9">Belongs to the class-I aminoacyl-tRNA synthetase family.</text>
</comment>
<proteinExistence type="inferred from homology"/>